<keyword evidence="3" id="KW-1185">Reference proteome</keyword>
<dbReference type="AlphaFoldDB" id="A0A2A9MPC7"/>
<feature type="compositionally biased region" description="Basic and acidic residues" evidence="1">
    <location>
        <begin position="75"/>
        <end position="90"/>
    </location>
</feature>
<name>A0A2A9MPC7_BESBE</name>
<gene>
    <name evidence="2" type="ORF">BESB_008630</name>
</gene>
<sequence length="102" mass="11307">MRSCLHRRADVFLACLCVAMPLSIIVVCEYTEASRAMELLQSQRKERVASAVAGRLRARSRASAETPPEQGMCTDLRRCETGSTNREGKSNRKKGSKTFLGD</sequence>
<feature type="region of interest" description="Disordered" evidence="1">
    <location>
        <begin position="56"/>
        <end position="102"/>
    </location>
</feature>
<dbReference type="RefSeq" id="XP_029222530.1">
    <property type="nucleotide sequence ID" value="XM_029359617.1"/>
</dbReference>
<dbReference type="KEGG" id="bbes:BESB_008630"/>
<comment type="caution">
    <text evidence="2">The sequence shown here is derived from an EMBL/GenBank/DDBJ whole genome shotgun (WGS) entry which is preliminary data.</text>
</comment>
<accession>A0A2A9MPC7</accession>
<organism evidence="2 3">
    <name type="scientific">Besnoitia besnoiti</name>
    <name type="common">Apicomplexan protozoan</name>
    <dbReference type="NCBI Taxonomy" id="94643"/>
    <lineage>
        <taxon>Eukaryota</taxon>
        <taxon>Sar</taxon>
        <taxon>Alveolata</taxon>
        <taxon>Apicomplexa</taxon>
        <taxon>Conoidasida</taxon>
        <taxon>Coccidia</taxon>
        <taxon>Eucoccidiorida</taxon>
        <taxon>Eimeriorina</taxon>
        <taxon>Sarcocystidae</taxon>
        <taxon>Besnoitia</taxon>
    </lineage>
</organism>
<dbReference type="VEuPathDB" id="ToxoDB:BESB_008630"/>
<protein>
    <submittedName>
        <fullName evidence="2">Uncharacterized protein</fullName>
    </submittedName>
</protein>
<proteinExistence type="predicted"/>
<reference evidence="2 3" key="1">
    <citation type="submission" date="2017-09" db="EMBL/GenBank/DDBJ databases">
        <title>Genome sequencing of Besnoitia besnoiti strain Bb-Ger1.</title>
        <authorList>
            <person name="Schares G."/>
            <person name="Venepally P."/>
            <person name="Lorenzi H.A."/>
        </authorList>
    </citation>
    <scope>NUCLEOTIDE SEQUENCE [LARGE SCALE GENOMIC DNA]</scope>
    <source>
        <strain evidence="2 3">Bb-Ger1</strain>
    </source>
</reference>
<evidence type="ECO:0000313" key="2">
    <source>
        <dbReference type="EMBL" id="PFH38521.1"/>
    </source>
</evidence>
<evidence type="ECO:0000313" key="3">
    <source>
        <dbReference type="Proteomes" id="UP000224006"/>
    </source>
</evidence>
<dbReference type="EMBL" id="NWUJ01000001">
    <property type="protein sequence ID" value="PFH38521.1"/>
    <property type="molecule type" value="Genomic_DNA"/>
</dbReference>
<dbReference type="GeneID" id="40305925"/>
<evidence type="ECO:0000256" key="1">
    <source>
        <dbReference type="SAM" id="MobiDB-lite"/>
    </source>
</evidence>
<dbReference type="Proteomes" id="UP000224006">
    <property type="component" value="Chromosome I"/>
</dbReference>